<protein>
    <submittedName>
        <fullName evidence="2">Uncharacterized protein</fullName>
    </submittedName>
</protein>
<reference evidence="2 3" key="1">
    <citation type="submission" date="2022-03" db="EMBL/GenBank/DDBJ databases">
        <title>Genome data of Colletotrichum spp.</title>
        <authorList>
            <person name="Utami Y.D."/>
            <person name="Hiruma K."/>
        </authorList>
    </citation>
    <scope>NUCLEOTIDE SEQUENCE [LARGE SCALE GENOMIC DNA]</scope>
    <source>
        <strain evidence="2 3">MAFF 239500</strain>
    </source>
</reference>
<dbReference type="GeneID" id="73324352"/>
<dbReference type="EMBL" id="BQXU01000007">
    <property type="protein sequence ID" value="GKT43369.1"/>
    <property type="molecule type" value="Genomic_DNA"/>
</dbReference>
<comment type="caution">
    <text evidence="2">The sequence shown here is derived from an EMBL/GenBank/DDBJ whole genome shotgun (WGS) entry which is preliminary data.</text>
</comment>
<evidence type="ECO:0000313" key="3">
    <source>
        <dbReference type="Proteomes" id="UP001055115"/>
    </source>
</evidence>
<organism evidence="2 3">
    <name type="scientific">Colletotrichum spaethianum</name>
    <dbReference type="NCBI Taxonomy" id="700344"/>
    <lineage>
        <taxon>Eukaryota</taxon>
        <taxon>Fungi</taxon>
        <taxon>Dikarya</taxon>
        <taxon>Ascomycota</taxon>
        <taxon>Pezizomycotina</taxon>
        <taxon>Sordariomycetes</taxon>
        <taxon>Hypocreomycetidae</taxon>
        <taxon>Glomerellales</taxon>
        <taxon>Glomerellaceae</taxon>
        <taxon>Colletotrichum</taxon>
        <taxon>Colletotrichum spaethianum species complex</taxon>
    </lineage>
</organism>
<sequence length="88" mass="9616">MRLVVATITSFAANAFAQSHGQILETPVDIYDFWDVAGAWITFTYGSDDGTYYCKRTDATLPTPPKPCGPDESSVLEDENHPCGLNIT</sequence>
<gene>
    <name evidence="2" type="ORF">ColSpa_03550</name>
</gene>
<evidence type="ECO:0000256" key="1">
    <source>
        <dbReference type="SAM" id="MobiDB-lite"/>
    </source>
</evidence>
<proteinExistence type="predicted"/>
<feature type="region of interest" description="Disordered" evidence="1">
    <location>
        <begin position="64"/>
        <end position="88"/>
    </location>
</feature>
<keyword evidence="3" id="KW-1185">Reference proteome</keyword>
<dbReference type="Proteomes" id="UP001055115">
    <property type="component" value="Unassembled WGS sequence"/>
</dbReference>
<dbReference type="AlphaFoldDB" id="A0AA37P7D7"/>
<name>A0AA37P7D7_9PEZI</name>
<dbReference type="RefSeq" id="XP_049125719.1">
    <property type="nucleotide sequence ID" value="XM_049269762.1"/>
</dbReference>
<evidence type="ECO:0000313" key="2">
    <source>
        <dbReference type="EMBL" id="GKT43369.1"/>
    </source>
</evidence>
<accession>A0AA37P7D7</accession>